<protein>
    <submittedName>
        <fullName evidence="9">ABC-type antimicrobial peptide transport system, permease component</fullName>
    </submittedName>
</protein>
<evidence type="ECO:0000256" key="5">
    <source>
        <dbReference type="ARBA" id="ARBA00023136"/>
    </source>
</evidence>
<comment type="subcellular location">
    <subcellularLocation>
        <location evidence="1">Cell membrane</location>
        <topology evidence="1">Multi-pass membrane protein</topology>
    </subcellularLocation>
</comment>
<dbReference type="RefSeq" id="WP_093326386.1">
    <property type="nucleotide sequence ID" value="NZ_FOAF01000003.1"/>
</dbReference>
<feature type="transmembrane region" description="Helical" evidence="6">
    <location>
        <begin position="394"/>
        <end position="419"/>
    </location>
</feature>
<keyword evidence="2" id="KW-1003">Cell membrane</keyword>
<keyword evidence="4 6" id="KW-1133">Transmembrane helix</keyword>
<evidence type="ECO:0000256" key="2">
    <source>
        <dbReference type="ARBA" id="ARBA00022475"/>
    </source>
</evidence>
<dbReference type="PANTHER" id="PTHR30572:SF18">
    <property type="entry name" value="ABC-TYPE MACROLIDE FAMILY EXPORT SYSTEM PERMEASE COMPONENT 2"/>
    <property type="match status" value="1"/>
</dbReference>
<dbReference type="GO" id="GO:0022857">
    <property type="term" value="F:transmembrane transporter activity"/>
    <property type="evidence" value="ECO:0007669"/>
    <property type="project" value="TreeGrafter"/>
</dbReference>
<dbReference type="Pfam" id="PF02687">
    <property type="entry name" value="FtsX"/>
    <property type="match status" value="2"/>
</dbReference>
<dbReference type="AlphaFoldDB" id="A0A1H7SJ20"/>
<evidence type="ECO:0000256" key="4">
    <source>
        <dbReference type="ARBA" id="ARBA00022989"/>
    </source>
</evidence>
<dbReference type="Proteomes" id="UP000199421">
    <property type="component" value="Unassembled WGS sequence"/>
</dbReference>
<organism evidence="9 10">
    <name type="scientific">Olivibacter domesticus</name>
    <name type="common">Pseudosphingobacterium domesticum</name>
    <dbReference type="NCBI Taxonomy" id="407022"/>
    <lineage>
        <taxon>Bacteria</taxon>
        <taxon>Pseudomonadati</taxon>
        <taxon>Bacteroidota</taxon>
        <taxon>Sphingobacteriia</taxon>
        <taxon>Sphingobacteriales</taxon>
        <taxon>Sphingobacteriaceae</taxon>
        <taxon>Olivibacter</taxon>
    </lineage>
</organism>
<feature type="transmembrane region" description="Helical" evidence="6">
    <location>
        <begin position="688"/>
        <end position="710"/>
    </location>
</feature>
<feature type="transmembrane region" description="Helical" evidence="6">
    <location>
        <begin position="440"/>
        <end position="463"/>
    </location>
</feature>
<dbReference type="STRING" id="407022.SAMN05661044_03249"/>
<keyword evidence="10" id="KW-1185">Reference proteome</keyword>
<dbReference type="EMBL" id="FOAF01000003">
    <property type="protein sequence ID" value="SEL72505.1"/>
    <property type="molecule type" value="Genomic_DNA"/>
</dbReference>
<dbReference type="InterPro" id="IPR050250">
    <property type="entry name" value="Macrolide_Exporter_MacB"/>
</dbReference>
<feature type="domain" description="MacB-like periplasmic core" evidence="8">
    <location>
        <begin position="20"/>
        <end position="254"/>
    </location>
</feature>
<keyword evidence="5 6" id="KW-0472">Membrane</keyword>
<feature type="transmembrane region" description="Helical" evidence="6">
    <location>
        <begin position="345"/>
        <end position="374"/>
    </location>
</feature>
<dbReference type="GO" id="GO:0005886">
    <property type="term" value="C:plasma membrane"/>
    <property type="evidence" value="ECO:0007669"/>
    <property type="project" value="UniProtKB-SubCell"/>
</dbReference>
<evidence type="ECO:0000259" key="7">
    <source>
        <dbReference type="Pfam" id="PF02687"/>
    </source>
</evidence>
<feature type="transmembrane region" description="Helical" evidence="6">
    <location>
        <begin position="740"/>
        <end position="760"/>
    </location>
</feature>
<evidence type="ECO:0000256" key="1">
    <source>
        <dbReference type="ARBA" id="ARBA00004651"/>
    </source>
</evidence>
<keyword evidence="3 6" id="KW-0812">Transmembrane</keyword>
<dbReference type="OrthoDB" id="1451596at2"/>
<dbReference type="Pfam" id="PF12704">
    <property type="entry name" value="MacB_PCD"/>
    <property type="match status" value="1"/>
</dbReference>
<name>A0A1H7SJ20_OLID1</name>
<gene>
    <name evidence="9" type="ORF">SAMN05661044_03249</name>
</gene>
<reference evidence="10" key="1">
    <citation type="submission" date="2016-10" db="EMBL/GenBank/DDBJ databases">
        <authorList>
            <person name="Varghese N."/>
            <person name="Submissions S."/>
        </authorList>
    </citation>
    <scope>NUCLEOTIDE SEQUENCE [LARGE SCALE GENOMIC DNA]</scope>
    <source>
        <strain evidence="10">DSM 18733</strain>
    </source>
</reference>
<dbReference type="InterPro" id="IPR003838">
    <property type="entry name" value="ABC3_permease_C"/>
</dbReference>
<evidence type="ECO:0000313" key="9">
    <source>
        <dbReference type="EMBL" id="SEL72505.1"/>
    </source>
</evidence>
<proteinExistence type="predicted"/>
<sequence length="811" mass="91459">MLKNFFIVTLRNLWRYKFFSLINIVGLAIGLSASLVIFMIVSYEFSFDQFESDKDRVYRIVLDMNRDGFEGHSAAVPAPLSKVVKDAVLGIEQAIPIFSFPGDTKADVHINRSEDKLVTFKKQEAIVFTNLDYLHLLNYRWIAGDPPTALIQPFQVVLTQSRASEYFPNTPAADIIGNRVTYNDMEVTVMGVVRDLNQASDFRAKEFISLPTIEASSLKGDLMFDVWDDWMSYSALFIKLSPQATPQQVSKELNLLYNKHKKKESYFSKINLSLLPLADMHFDNRYQSADFRIAHKATLYGLIAIASFLLLLGCINYINLTTAQASKRAKEVGIRKSVGGAKNQLIFQFLGETFFITLLATLLSVLISPLLLHAFTAFIPEGLTLSFLGNPEMIIYLIFVTVSVSISAGLYPAFILSGYKPVQVLKNQQLISFGQSRQTLIRKGLTVSQFIIAQFFIISTVLISKQIYFVLHADMGFQKEAVLTFNTPRDTVDIHRTQIKQRLAAMSGVAMVSNGFTSPAMEGGAFSNITYQNGSEEIKPNVQVRWGDEDYFRLYQIRLIAGRQAIQSDSITEIVVNERFTKEIGFQRPEEALGKFIIYNDKQVPIVGIMNDFHTQTMRAEIAPVMFQGRPGNTFHIKLQSEPSDWSKVTASIEKIYKEVYPEDDFNYEFVDDTIKKFYEKEQATAALLRWATGLAIFISCLGLLGLVIYTTNSRTKEVGIRKVLGATVMQIITLLSKDFIQLVLIAFAVAAPIAWWTTHKWLENFAYKTDISWWVFLASGVGMLIIALCVLGIQTIKTALANPTESLRDE</sequence>
<evidence type="ECO:0000313" key="10">
    <source>
        <dbReference type="Proteomes" id="UP000199421"/>
    </source>
</evidence>
<feature type="domain" description="ABC3 transporter permease C-terminal" evidence="7">
    <location>
        <begin position="304"/>
        <end position="418"/>
    </location>
</feature>
<feature type="transmembrane region" description="Helical" evidence="6">
    <location>
        <begin position="21"/>
        <end position="43"/>
    </location>
</feature>
<evidence type="ECO:0000259" key="8">
    <source>
        <dbReference type="Pfam" id="PF12704"/>
    </source>
</evidence>
<feature type="domain" description="ABC3 transporter permease C-terminal" evidence="7">
    <location>
        <begin position="694"/>
        <end position="800"/>
    </location>
</feature>
<dbReference type="InterPro" id="IPR025857">
    <property type="entry name" value="MacB_PCD"/>
</dbReference>
<evidence type="ECO:0000256" key="6">
    <source>
        <dbReference type="SAM" id="Phobius"/>
    </source>
</evidence>
<dbReference type="PANTHER" id="PTHR30572">
    <property type="entry name" value="MEMBRANE COMPONENT OF TRANSPORTER-RELATED"/>
    <property type="match status" value="1"/>
</dbReference>
<accession>A0A1H7SJ20</accession>
<feature type="transmembrane region" description="Helical" evidence="6">
    <location>
        <begin position="772"/>
        <end position="794"/>
    </location>
</feature>
<evidence type="ECO:0000256" key="3">
    <source>
        <dbReference type="ARBA" id="ARBA00022692"/>
    </source>
</evidence>
<feature type="transmembrane region" description="Helical" evidence="6">
    <location>
        <begin position="297"/>
        <end position="318"/>
    </location>
</feature>